<reference evidence="8 9" key="1">
    <citation type="submission" date="2019-06" db="EMBL/GenBank/DDBJ databases">
        <title>Genome analyses of bacteria isolated from kimchi.</title>
        <authorList>
            <person name="Lee S."/>
            <person name="Ahn S."/>
            <person name="Roh S."/>
        </authorList>
    </citation>
    <scope>NUCLEOTIDE SEQUENCE [LARGE SCALE GENOMIC DNA]</scope>
    <source>
        <strain evidence="8 9">CBA3630</strain>
    </source>
</reference>
<dbReference type="Pfam" id="PF05738">
    <property type="entry name" value="Cna_B"/>
    <property type="match status" value="1"/>
</dbReference>
<keyword evidence="5" id="KW-0812">Transmembrane</keyword>
<evidence type="ECO:0000313" key="8">
    <source>
        <dbReference type="EMBL" id="QEA42573.1"/>
    </source>
</evidence>
<dbReference type="PROSITE" id="PS50234">
    <property type="entry name" value="VWFA"/>
    <property type="match status" value="1"/>
</dbReference>
<evidence type="ECO:0000259" key="6">
    <source>
        <dbReference type="PROSITE" id="PS50234"/>
    </source>
</evidence>
<keyword evidence="2" id="KW-0964">Secreted</keyword>
<dbReference type="PANTHER" id="PTHR36108">
    <property type="entry name" value="COLOSSIN-B-RELATED"/>
    <property type="match status" value="1"/>
</dbReference>
<dbReference type="GeneID" id="64344829"/>
<dbReference type="RefSeq" id="WP_010294069.1">
    <property type="nucleotide sequence ID" value="NZ_CP042383.1"/>
</dbReference>
<dbReference type="InterPro" id="IPR008454">
    <property type="entry name" value="Collagen-bd_Cna-like_B-typ_dom"/>
</dbReference>
<dbReference type="InterPro" id="IPR049319">
    <property type="entry name" value="GBS104-like_Ig"/>
</dbReference>
<feature type="transmembrane region" description="Helical" evidence="5">
    <location>
        <begin position="891"/>
        <end position="912"/>
    </location>
</feature>
<dbReference type="Proteomes" id="UP000321296">
    <property type="component" value="Chromosome"/>
</dbReference>
<dbReference type="SUPFAM" id="SSF49478">
    <property type="entry name" value="Cna protein B-type domain"/>
    <property type="match status" value="2"/>
</dbReference>
<evidence type="ECO:0000256" key="5">
    <source>
        <dbReference type="SAM" id="Phobius"/>
    </source>
</evidence>
<keyword evidence="5" id="KW-0472">Membrane</keyword>
<dbReference type="Gene3D" id="3.40.50.410">
    <property type="entry name" value="von Willebrand factor, type A domain"/>
    <property type="match status" value="1"/>
</dbReference>
<name>A0A5B8T6E3_LEUPS</name>
<dbReference type="SMART" id="SM00327">
    <property type="entry name" value="VWA"/>
    <property type="match status" value="1"/>
</dbReference>
<evidence type="ECO:0000256" key="2">
    <source>
        <dbReference type="ARBA" id="ARBA00022525"/>
    </source>
</evidence>
<evidence type="ECO:0000256" key="4">
    <source>
        <dbReference type="SAM" id="MobiDB-lite"/>
    </source>
</evidence>
<reference evidence="7 10" key="2">
    <citation type="submission" date="2023-02" db="EMBL/GenBank/DDBJ databases">
        <title>Antimicrobial susceptibility testing and tentative epidemiological cut-off values for Lactobacillaceae family species intended for ingestion.</title>
        <authorList>
            <person name="Noehr-Meldgaard K."/>
            <person name="Struve C."/>
            <person name="Ingmer H."/>
            <person name="Koza A."/>
            <person name="Al-Nakeeb K."/>
            <person name="Agersoe Y."/>
        </authorList>
    </citation>
    <scope>NUCLEOTIDE SEQUENCE [LARGE SCALE GENOMIC DNA]</scope>
    <source>
        <strain evidence="7 10">DSM 20193</strain>
    </source>
</reference>
<dbReference type="EMBL" id="CP042383">
    <property type="protein sequence ID" value="QEA42573.1"/>
    <property type="molecule type" value="Genomic_DNA"/>
</dbReference>
<dbReference type="CDD" id="cd00222">
    <property type="entry name" value="CollagenBindB"/>
    <property type="match status" value="1"/>
</dbReference>
<dbReference type="PANTHER" id="PTHR36108:SF13">
    <property type="entry name" value="COLOSSIN-B-RELATED"/>
    <property type="match status" value="1"/>
</dbReference>
<dbReference type="AlphaFoldDB" id="A0A5B8T6E3"/>
<evidence type="ECO:0000313" key="10">
    <source>
        <dbReference type="Proteomes" id="UP001529201"/>
    </source>
</evidence>
<organism evidence="8 9">
    <name type="scientific">Leuconostoc pseudomesenteroides</name>
    <dbReference type="NCBI Taxonomy" id="33968"/>
    <lineage>
        <taxon>Bacteria</taxon>
        <taxon>Bacillati</taxon>
        <taxon>Bacillota</taxon>
        <taxon>Bacilli</taxon>
        <taxon>Lactobacillales</taxon>
        <taxon>Lactobacillaceae</taxon>
        <taxon>Leuconostoc</taxon>
    </lineage>
</organism>
<dbReference type="KEGG" id="lpse:FGL85_08730"/>
<dbReference type="Pfam" id="PF13519">
    <property type="entry name" value="VWA_2"/>
    <property type="match status" value="1"/>
</dbReference>
<evidence type="ECO:0000313" key="9">
    <source>
        <dbReference type="Proteomes" id="UP000321296"/>
    </source>
</evidence>
<dbReference type="CDD" id="cd00198">
    <property type="entry name" value="vWFA"/>
    <property type="match status" value="1"/>
</dbReference>
<comment type="similarity">
    <text evidence="1">Belongs to the serine-aspartate repeat-containing protein (SDr) family.</text>
</comment>
<dbReference type="Gene3D" id="2.60.40.10">
    <property type="entry name" value="Immunoglobulins"/>
    <property type="match status" value="2"/>
</dbReference>
<feature type="region of interest" description="Disordered" evidence="4">
    <location>
        <begin position="70"/>
        <end position="90"/>
    </location>
</feature>
<protein>
    <submittedName>
        <fullName evidence="7">SpaA isopeptide-forming pilin-related protein</fullName>
    </submittedName>
    <submittedName>
        <fullName evidence="8">VWA domain-containing protein</fullName>
    </submittedName>
</protein>
<gene>
    <name evidence="8" type="ORF">FGL85_08730</name>
    <name evidence="7" type="ORF">P1N92_05465</name>
</gene>
<keyword evidence="5" id="KW-1133">Transmembrane helix</keyword>
<dbReference type="InterPro" id="IPR036465">
    <property type="entry name" value="vWFA_dom_sf"/>
</dbReference>
<accession>A0A5B8T6E3</accession>
<dbReference type="InterPro" id="IPR041033">
    <property type="entry name" value="SpaA_PFL_dom_1"/>
</dbReference>
<evidence type="ECO:0000256" key="3">
    <source>
        <dbReference type="ARBA" id="ARBA00022729"/>
    </source>
</evidence>
<dbReference type="Gene3D" id="2.60.40.2110">
    <property type="match status" value="1"/>
</dbReference>
<dbReference type="InterPro" id="IPR002035">
    <property type="entry name" value="VWF_A"/>
</dbReference>
<feature type="domain" description="VWFA" evidence="6">
    <location>
        <begin position="143"/>
        <end position="268"/>
    </location>
</feature>
<evidence type="ECO:0000313" key="7">
    <source>
        <dbReference type="EMBL" id="MDG9733569.1"/>
    </source>
</evidence>
<dbReference type="InterPro" id="IPR013783">
    <property type="entry name" value="Ig-like_fold"/>
</dbReference>
<dbReference type="Gene3D" id="2.60.40.1140">
    <property type="entry name" value="Collagen-binding surface protein Cna, B-type domain"/>
    <property type="match status" value="1"/>
</dbReference>
<keyword evidence="3" id="KW-0732">Signal</keyword>
<dbReference type="EMBL" id="JARGDN010000004">
    <property type="protein sequence ID" value="MDG9733569.1"/>
    <property type="molecule type" value="Genomic_DNA"/>
</dbReference>
<dbReference type="Proteomes" id="UP001529201">
    <property type="component" value="Unassembled WGS sequence"/>
</dbReference>
<proteinExistence type="inferred from homology"/>
<sequence length="920" mass="100057">MKKNIHKNLRNKIVHFLGIVLLMGSIVTSSFLQPMLTASAASDITPQYTNNSSGISPTNSWTIPGQNTVINHQGGDTTNGWDKNSSWNGDSSDTSKSYLKFGTDTSNPDYQIRKYAKETATPGLYDVYLNVKGNEVKNIKPIDIVLVVDMSGSMEPNNNSTKSNRAQATRDGVKQFLQAIKDAGIAQYVNVGLVGFSSPGGYVTGSNGYLEVGMQSLSTSGQTEQINNTLSPTFSGGTFTQLGIRRGQKMLDDDKNNHQKMMILLTDGVPTFSYKVTQATTISGTTYGTAFSSSDQDQPGSTSQFVSWRNNWEKRNNRYISGTDPNGATTSAQNYGLYYNTGNNVKIWNTWPATLGEAKISRDSGTEIHALGIQLGDDNNNNYWDSPLYLSSNSVRSRASLIASSGLYQDANSASDVTTYLNNQAKNVLSQFNTVNQGTISDPLGSQFIYGDDTPTVKSVGSSVVQNLPTVTKSNGSISVSNMNLGKNQEVQIHYQVHLNTESDKFQPDYWYQMNGKTTFTPTKDSNAVEFGVPSAKAPGTAIKVTKQWQELVDASKRPDSINFNVTRTVNNQSTNWQASGILSKSDNWAKTFKQLSKNNQSIWLPAYDNNGNTFNYQVSSEATDGYVSSIANKTNESTITNTQYGLIIDKYASNSTNKLTGAEFIVKSADGKQSYTLKDNQLQQLSPGNYTIQETKSPTGYQLDSTVYPITLSQDGKWSSSGQGISVTSPTANGNGYKDGFSIATDKSNNPDKNNVVRFVKNDALKKFDLTVNKVDKTTGNALKGAKFTLTDSAGKTSSYKETDPTAMFTFENLSSGTYTLKETKAPDGYITSQNVTIVISDDGSVKVTNNNGDWKSTLQNDAGNNQISLTVNNTNKTVFPSTGGSGNELYLIVGGVFILIAVLAGGYYVFRIKRGYRS</sequence>
<keyword evidence="10" id="KW-1185">Reference proteome</keyword>
<evidence type="ECO:0000256" key="1">
    <source>
        <dbReference type="ARBA" id="ARBA00007257"/>
    </source>
</evidence>
<dbReference type="Pfam" id="PF17802">
    <property type="entry name" value="SpaA"/>
    <property type="match status" value="2"/>
</dbReference>
<dbReference type="SUPFAM" id="SSF53300">
    <property type="entry name" value="vWA-like"/>
    <property type="match status" value="1"/>
</dbReference>
<dbReference type="Pfam" id="PF21426">
    <property type="entry name" value="GBS104-like_Ig"/>
    <property type="match status" value="1"/>
</dbReference>
<dbReference type="NCBIfam" id="TIGR01167">
    <property type="entry name" value="LPXTG_anchor"/>
    <property type="match status" value="1"/>
</dbReference>